<dbReference type="InterPro" id="IPR003409">
    <property type="entry name" value="MORN"/>
</dbReference>
<dbReference type="HOGENOM" id="CLU_705416_0_0_7"/>
<dbReference type="Proteomes" id="UP000007347">
    <property type="component" value="Chromosome"/>
</dbReference>
<dbReference type="RefSeq" id="WP_014956148.1">
    <property type="nucleotide sequence ID" value="NC_018645.1"/>
</dbReference>
<keyword evidence="2" id="KW-0812">Transmembrane</keyword>
<keyword evidence="2" id="KW-0472">Membrane</keyword>
<evidence type="ECO:0000256" key="2">
    <source>
        <dbReference type="SAM" id="Phobius"/>
    </source>
</evidence>
<proteinExistence type="predicted"/>
<dbReference type="PANTHER" id="PTHR23084:SF263">
    <property type="entry name" value="MORN REPEAT-CONTAINING PROTEIN 1"/>
    <property type="match status" value="1"/>
</dbReference>
<dbReference type="SMART" id="SM00698">
    <property type="entry name" value="MORN"/>
    <property type="match status" value="4"/>
</dbReference>
<organism evidence="3 4">
    <name type="scientific">Desulfobacula toluolica (strain DSM 7467 / Tol2)</name>
    <dbReference type="NCBI Taxonomy" id="651182"/>
    <lineage>
        <taxon>Bacteria</taxon>
        <taxon>Pseudomonadati</taxon>
        <taxon>Thermodesulfobacteriota</taxon>
        <taxon>Desulfobacteria</taxon>
        <taxon>Desulfobacterales</taxon>
        <taxon>Desulfobacteraceae</taxon>
        <taxon>Desulfobacula</taxon>
    </lineage>
</organism>
<gene>
    <name evidence="3" type="ordered locus">TOL2_C06240</name>
</gene>
<sequence length="391" mass="45474">MSKFIGVIGVIGVYLIYGMFKFLFVIFAVTIAFEINEIVGSYTTSDKINMSKNNEESFMEKYDRGWILGIGDDNGRIDAFEIVKVNGFAKLDIQDLVPSVLKSKEEKVAGGLNEEVLMEYLKDAKRVKLSKYEAINLIYPEATRMYARRVAGVNFPKNIEYFKNGEKKYKGFLNNGKAHGQGTLYYENSNPQYVGQWKDGYSHGVGTLYYENGQRFYEGSVKNAEMHGQGTMYYENGSKLFEGFFKNGEMDGRGVMYNKKGQIQRKGQWIENKFIENNLVELWLDKAFEKFHAYVFGGEETEILGKWRYKNEYWDVKYILMKKNEKTFLVKEFRDGRSSEYEMTQSIYLEQQFFKYKKKMDFGESYLLDSDTNLVVYNNGKIVDVIMQGLL</sequence>
<dbReference type="PATRIC" id="fig|651182.5.peg.750"/>
<keyword evidence="1" id="KW-0677">Repeat</keyword>
<dbReference type="PANTHER" id="PTHR23084">
    <property type="entry name" value="PHOSPHATIDYLINOSITOL-4-PHOSPHATE 5-KINASE RELATED"/>
    <property type="match status" value="1"/>
</dbReference>
<accession>K0NG71</accession>
<feature type="transmembrane region" description="Helical" evidence="2">
    <location>
        <begin position="7"/>
        <end position="33"/>
    </location>
</feature>
<dbReference type="KEGG" id="dto:TOL2_C06240"/>
<evidence type="ECO:0000313" key="3">
    <source>
        <dbReference type="EMBL" id="CCK78793.1"/>
    </source>
</evidence>
<name>K0NG71_DESTT</name>
<dbReference type="Pfam" id="PF02493">
    <property type="entry name" value="MORN"/>
    <property type="match status" value="4"/>
</dbReference>
<keyword evidence="4" id="KW-1185">Reference proteome</keyword>
<dbReference type="STRING" id="651182.TOL2_C06240"/>
<dbReference type="SUPFAM" id="SSF82185">
    <property type="entry name" value="Histone H3 K4-specific methyltransferase SET7/9 N-terminal domain"/>
    <property type="match status" value="1"/>
</dbReference>
<evidence type="ECO:0000256" key="1">
    <source>
        <dbReference type="ARBA" id="ARBA00022737"/>
    </source>
</evidence>
<dbReference type="EMBL" id="FO203503">
    <property type="protein sequence ID" value="CCK78793.1"/>
    <property type="molecule type" value="Genomic_DNA"/>
</dbReference>
<keyword evidence="2" id="KW-1133">Transmembrane helix</keyword>
<dbReference type="Gene3D" id="2.20.110.10">
    <property type="entry name" value="Histone H3 K4-specific methyltransferase SET7/9 N-terminal domain"/>
    <property type="match status" value="2"/>
</dbReference>
<protein>
    <submittedName>
        <fullName evidence="3">MORN motif protein</fullName>
    </submittedName>
</protein>
<reference evidence="3 4" key="1">
    <citation type="journal article" date="2013" name="Environ. Microbiol.">
        <title>Complete genome, catabolic sub-proteomes and key-metabolites of Desulfobacula toluolica Tol2, a marine, aromatic compound-degrading, sulfate-reducing bacterium.</title>
        <authorList>
            <person name="Wohlbrand L."/>
            <person name="Jacob J.H."/>
            <person name="Kube M."/>
            <person name="Mussmann M."/>
            <person name="Jarling R."/>
            <person name="Beck A."/>
            <person name="Amann R."/>
            <person name="Wilkes H."/>
            <person name="Reinhardt R."/>
            <person name="Rabus R."/>
        </authorList>
    </citation>
    <scope>NUCLEOTIDE SEQUENCE [LARGE SCALE GENOMIC DNA]</scope>
    <source>
        <strain evidence="4">DSM 7467 / Tol2</strain>
    </source>
</reference>
<dbReference type="OrthoDB" id="2081525at2"/>
<dbReference type="AlphaFoldDB" id="K0NG71"/>
<evidence type="ECO:0000313" key="4">
    <source>
        <dbReference type="Proteomes" id="UP000007347"/>
    </source>
</evidence>